<dbReference type="CDD" id="cd04647">
    <property type="entry name" value="LbH_MAT_like"/>
    <property type="match status" value="1"/>
</dbReference>
<dbReference type="InterPro" id="IPR011004">
    <property type="entry name" value="Trimer_LpxA-like_sf"/>
</dbReference>
<comment type="caution">
    <text evidence="1">The sequence shown here is derived from an EMBL/GenBank/DDBJ whole genome shotgun (WGS) entry which is preliminary data.</text>
</comment>
<dbReference type="EMBL" id="AMFJ01000357">
    <property type="protein sequence ID" value="EKE28274.1"/>
    <property type="molecule type" value="Genomic_DNA"/>
</dbReference>
<name>K2GDF2_9BACT</name>
<dbReference type="PANTHER" id="PTHR23416">
    <property type="entry name" value="SIALIC ACID SYNTHASE-RELATED"/>
    <property type="match status" value="1"/>
</dbReference>
<evidence type="ECO:0008006" key="2">
    <source>
        <dbReference type="Google" id="ProtNLM"/>
    </source>
</evidence>
<reference evidence="1" key="1">
    <citation type="journal article" date="2012" name="Science">
        <title>Fermentation, hydrogen, and sulfur metabolism in multiple uncultivated bacterial phyla.</title>
        <authorList>
            <person name="Wrighton K.C."/>
            <person name="Thomas B.C."/>
            <person name="Sharon I."/>
            <person name="Miller C.S."/>
            <person name="Castelle C.J."/>
            <person name="VerBerkmoes N.C."/>
            <person name="Wilkins M.J."/>
            <person name="Hettich R.L."/>
            <person name="Lipton M.S."/>
            <person name="Williams K.H."/>
            <person name="Long P.E."/>
            <person name="Banfield J.F."/>
        </authorList>
    </citation>
    <scope>NUCLEOTIDE SEQUENCE [LARGE SCALE GENOMIC DNA]</scope>
</reference>
<gene>
    <name evidence="1" type="ORF">ACD_3C00083G0013</name>
</gene>
<organism evidence="1">
    <name type="scientific">uncultured bacterium</name>
    <name type="common">gcode 4</name>
    <dbReference type="NCBI Taxonomy" id="1234023"/>
    <lineage>
        <taxon>Bacteria</taxon>
        <taxon>environmental samples</taxon>
    </lineage>
</organism>
<dbReference type="InterPro" id="IPR051159">
    <property type="entry name" value="Hexapeptide_acetyltransf"/>
</dbReference>
<dbReference type="Gene3D" id="2.160.10.10">
    <property type="entry name" value="Hexapeptide repeat proteins"/>
    <property type="match status" value="1"/>
</dbReference>
<accession>K2GDF2</accession>
<evidence type="ECO:0000313" key="1">
    <source>
        <dbReference type="EMBL" id="EKE28274.1"/>
    </source>
</evidence>
<proteinExistence type="predicted"/>
<dbReference type="AlphaFoldDB" id="K2GDF2"/>
<protein>
    <recommendedName>
        <fullName evidence="2">Acetyltransferase</fullName>
    </recommendedName>
</protein>
<sequence>MKNLAFILYRKLQLFKWFNKIWLRSIIAKWTVIAGKNFIEIWENSTIWRNSSIYVTWNHSGVKFSPLLRIWNNVCLWANTFIACIDEVVIDDNVLTSERIFISDHIHSYDNVNIPVAKQDLAKRWKVLIKSGAFLWINCVIMPWVTIWKNSVIWASAVVYKDVPDYSVAIWNPAKIIKKYNPLTKNWEKYVS</sequence>
<dbReference type="SUPFAM" id="SSF51161">
    <property type="entry name" value="Trimeric LpxA-like enzymes"/>
    <property type="match status" value="1"/>
</dbReference>